<evidence type="ECO:0000256" key="6">
    <source>
        <dbReference type="RuleBase" id="RU367102"/>
    </source>
</evidence>
<feature type="transmembrane region" description="Helical" evidence="7">
    <location>
        <begin position="12"/>
        <end position="29"/>
    </location>
</feature>
<accession>A0A4Y7L0S0</accession>
<gene>
    <name evidence="8" type="ORF">C5167_002940</name>
</gene>
<proteinExistence type="inferred from homology"/>
<keyword evidence="7" id="KW-0472">Membrane</keyword>
<dbReference type="Pfam" id="PF17181">
    <property type="entry name" value="EPF"/>
    <property type="match status" value="1"/>
</dbReference>
<evidence type="ECO:0000256" key="4">
    <source>
        <dbReference type="ARBA" id="ARBA00022729"/>
    </source>
</evidence>
<keyword evidence="5" id="KW-1015">Disulfide bond</keyword>
<comment type="subcellular location">
    <subcellularLocation>
        <location evidence="1 6">Secreted</location>
    </subcellularLocation>
</comment>
<evidence type="ECO:0000256" key="1">
    <source>
        <dbReference type="ARBA" id="ARBA00004613"/>
    </source>
</evidence>
<organism evidence="8 9">
    <name type="scientific">Papaver somniferum</name>
    <name type="common">Opium poppy</name>
    <dbReference type="NCBI Taxonomy" id="3469"/>
    <lineage>
        <taxon>Eukaryota</taxon>
        <taxon>Viridiplantae</taxon>
        <taxon>Streptophyta</taxon>
        <taxon>Embryophyta</taxon>
        <taxon>Tracheophyta</taxon>
        <taxon>Spermatophyta</taxon>
        <taxon>Magnoliopsida</taxon>
        <taxon>Ranunculales</taxon>
        <taxon>Papaveraceae</taxon>
        <taxon>Papaveroideae</taxon>
        <taxon>Papaver</taxon>
    </lineage>
</organism>
<dbReference type="Gramene" id="RZC78220">
    <property type="protein sequence ID" value="RZC78220"/>
    <property type="gene ID" value="C5167_002940"/>
</dbReference>
<evidence type="ECO:0000256" key="7">
    <source>
        <dbReference type="SAM" id="Phobius"/>
    </source>
</evidence>
<keyword evidence="4" id="KW-0732">Signal</keyword>
<comment type="similarity">
    <text evidence="2 6">Belongs to the plant cysteine rich small secretory peptide family. Epidermal patterning factor subfamily.</text>
</comment>
<keyword evidence="6" id="KW-0217">Developmental protein</keyword>
<evidence type="ECO:0000256" key="2">
    <source>
        <dbReference type="ARBA" id="ARBA00008127"/>
    </source>
</evidence>
<protein>
    <recommendedName>
        <fullName evidence="6">Epidermal patterning factor-like protein</fullName>
    </recommendedName>
</protein>
<dbReference type="GO" id="GO:0010052">
    <property type="term" value="P:guard cell differentiation"/>
    <property type="evidence" value="ECO:0007669"/>
    <property type="project" value="UniProtKB-UniRule"/>
</dbReference>
<reference evidence="8 9" key="1">
    <citation type="journal article" date="2018" name="Science">
        <title>The opium poppy genome and morphinan production.</title>
        <authorList>
            <person name="Guo L."/>
            <person name="Winzer T."/>
            <person name="Yang X."/>
            <person name="Li Y."/>
            <person name="Ning Z."/>
            <person name="He Z."/>
            <person name="Teodor R."/>
            <person name="Lu Y."/>
            <person name="Bowser T.A."/>
            <person name="Graham I.A."/>
            <person name="Ye K."/>
        </authorList>
    </citation>
    <scope>NUCLEOTIDE SEQUENCE [LARGE SCALE GENOMIC DNA]</scope>
    <source>
        <strain evidence="9">cv. HN1</strain>
        <tissue evidence="8">Leaves</tissue>
    </source>
</reference>
<evidence type="ECO:0000256" key="5">
    <source>
        <dbReference type="ARBA" id="ARBA00023157"/>
    </source>
</evidence>
<keyword evidence="9" id="KW-1185">Reference proteome</keyword>
<keyword evidence="3 6" id="KW-0964">Secreted</keyword>
<comment type="function">
    <text evidence="6">Controls stomatal patterning.</text>
</comment>
<keyword evidence="7" id="KW-0812">Transmembrane</keyword>
<evidence type="ECO:0000256" key="3">
    <source>
        <dbReference type="ARBA" id="ARBA00022525"/>
    </source>
</evidence>
<dbReference type="GO" id="GO:0005576">
    <property type="term" value="C:extracellular region"/>
    <property type="evidence" value="ECO:0007669"/>
    <property type="project" value="UniProtKB-SubCell"/>
</dbReference>
<keyword evidence="7" id="KW-1133">Transmembrane helix</keyword>
<evidence type="ECO:0000313" key="9">
    <source>
        <dbReference type="Proteomes" id="UP000316621"/>
    </source>
</evidence>
<dbReference type="InterPro" id="IPR039455">
    <property type="entry name" value="EPFL"/>
</dbReference>
<name>A0A4Y7L0S0_PAPSO</name>
<dbReference type="AlphaFoldDB" id="A0A4Y7L0S0"/>
<evidence type="ECO:0000313" key="8">
    <source>
        <dbReference type="EMBL" id="RZC78220.1"/>
    </source>
</evidence>
<sequence length="197" mass="21986">MDWEISNHRKILFFFFFFSASIISLYALFSTINTKTAPLGVTISAETKSDCYHFNQSSRNENPVELVSVCISLIDGGNVLEKAQQQLGDDGVDDEDQVLMINDDEMIIATKSIVIRRSLLITSLARKRLRDGGSRVRSKKGFMMSLPGSSPPRCASKCGKCRPCKPVHVPVPPGTPVTTEYYPEAWRCKCGNKLYMP</sequence>
<dbReference type="Proteomes" id="UP000316621">
    <property type="component" value="Chromosome 9"/>
</dbReference>
<dbReference type="PANTHER" id="PTHR33109:SF4">
    <property type="entry name" value="EPIDERMAL PATTERNING FACTOR-LIKE PROTEIN 6"/>
    <property type="match status" value="1"/>
</dbReference>
<dbReference type="EMBL" id="CM010723">
    <property type="protein sequence ID" value="RZC78220.1"/>
    <property type="molecule type" value="Genomic_DNA"/>
</dbReference>
<dbReference type="PANTHER" id="PTHR33109">
    <property type="entry name" value="EPIDERMAL PATTERNING FACTOR-LIKE PROTEIN 4"/>
    <property type="match status" value="1"/>
</dbReference>